<dbReference type="STRING" id="1121449.SAMN02745704_02384"/>
<evidence type="ECO:0000313" key="2">
    <source>
        <dbReference type="Proteomes" id="UP000190027"/>
    </source>
</evidence>
<name>A0A1T4XRG4_9BACT</name>
<dbReference type="EMBL" id="FUYC01000015">
    <property type="protein sequence ID" value="SKA92114.1"/>
    <property type="molecule type" value="Genomic_DNA"/>
</dbReference>
<sequence length="185" mass="21449">MTTQQLIRGDRDYVLGADILDAILAEFSVGQDWNFDFVVQRKCKKQFRIVGELTDIPAESVVGRYQDSSHRLWVIEGQDMLTESVEDDEATLQSYLTWKDQMVFAETLPASFSLTRYCVVGFKTLLNTQVLKDSKNKFLFTRLKVHKQPDFPCGIEYKRCINKRFYEGRIVGDGEQVGEIYFYAE</sequence>
<evidence type="ECO:0000313" key="1">
    <source>
        <dbReference type="EMBL" id="SKA92114.1"/>
    </source>
</evidence>
<reference evidence="1 2" key="1">
    <citation type="submission" date="2017-02" db="EMBL/GenBank/DDBJ databases">
        <authorList>
            <person name="Peterson S.W."/>
        </authorList>
    </citation>
    <scope>NUCLEOTIDE SEQUENCE [LARGE SCALE GENOMIC DNA]</scope>
    <source>
        <strain evidence="1 2">DSM 16080</strain>
    </source>
</reference>
<dbReference type="Proteomes" id="UP000190027">
    <property type="component" value="Unassembled WGS sequence"/>
</dbReference>
<accession>A0A1T4XRG4</accession>
<keyword evidence="2" id="KW-1185">Reference proteome</keyword>
<dbReference type="AlphaFoldDB" id="A0A1T4XRG4"/>
<proteinExistence type="predicted"/>
<protein>
    <submittedName>
        <fullName evidence="1">Uncharacterized protein</fullName>
    </submittedName>
</protein>
<organism evidence="1 2">
    <name type="scientific">Paucidesulfovibrio gracilis DSM 16080</name>
    <dbReference type="NCBI Taxonomy" id="1121449"/>
    <lineage>
        <taxon>Bacteria</taxon>
        <taxon>Pseudomonadati</taxon>
        <taxon>Thermodesulfobacteriota</taxon>
        <taxon>Desulfovibrionia</taxon>
        <taxon>Desulfovibrionales</taxon>
        <taxon>Desulfovibrionaceae</taxon>
        <taxon>Paucidesulfovibrio</taxon>
    </lineage>
</organism>
<dbReference type="RefSeq" id="WP_078717929.1">
    <property type="nucleotide sequence ID" value="NZ_FUYC01000015.1"/>
</dbReference>
<gene>
    <name evidence="1" type="ORF">SAMN02745704_02384</name>
</gene>